<feature type="transmembrane region" description="Helical" evidence="3">
    <location>
        <begin position="133"/>
        <end position="149"/>
    </location>
</feature>
<dbReference type="GO" id="GO:0052621">
    <property type="term" value="F:diguanylate cyclase activity"/>
    <property type="evidence" value="ECO:0007669"/>
    <property type="project" value="UniProtKB-EC"/>
</dbReference>
<feature type="transmembrane region" description="Helical" evidence="3">
    <location>
        <begin position="156"/>
        <end position="175"/>
    </location>
</feature>
<keyword evidence="3" id="KW-0812">Transmembrane</keyword>
<dbReference type="RefSeq" id="WP_133605850.1">
    <property type="nucleotide sequence ID" value="NZ_SNXW01000001.1"/>
</dbReference>
<dbReference type="Pfam" id="PF00990">
    <property type="entry name" value="GGDEF"/>
    <property type="match status" value="1"/>
</dbReference>
<dbReference type="EMBL" id="SNXW01000001">
    <property type="protein sequence ID" value="TDP88212.1"/>
    <property type="molecule type" value="Genomic_DNA"/>
</dbReference>
<feature type="transmembrane region" description="Helical" evidence="3">
    <location>
        <begin position="187"/>
        <end position="205"/>
    </location>
</feature>
<dbReference type="InterPro" id="IPR043128">
    <property type="entry name" value="Rev_trsase/Diguanyl_cyclase"/>
</dbReference>
<protein>
    <recommendedName>
        <fullName evidence="1">diguanylate cyclase</fullName>
        <ecNumber evidence="1">2.7.7.65</ecNumber>
    </recommendedName>
</protein>
<dbReference type="Proteomes" id="UP000294593">
    <property type="component" value="Unassembled WGS sequence"/>
</dbReference>
<dbReference type="InterPro" id="IPR000160">
    <property type="entry name" value="GGDEF_dom"/>
</dbReference>
<evidence type="ECO:0000256" key="1">
    <source>
        <dbReference type="ARBA" id="ARBA00012528"/>
    </source>
</evidence>
<comment type="catalytic activity">
    <reaction evidence="2">
        <text>2 GTP = 3',3'-c-di-GMP + 2 diphosphate</text>
        <dbReference type="Rhea" id="RHEA:24898"/>
        <dbReference type="ChEBI" id="CHEBI:33019"/>
        <dbReference type="ChEBI" id="CHEBI:37565"/>
        <dbReference type="ChEBI" id="CHEBI:58805"/>
        <dbReference type="EC" id="2.7.7.65"/>
    </reaction>
</comment>
<reference evidence="5 6" key="1">
    <citation type="submission" date="2019-03" db="EMBL/GenBank/DDBJ databases">
        <title>Genomic Encyclopedia of Type Strains, Phase IV (KMG-IV): sequencing the most valuable type-strain genomes for metagenomic binning, comparative biology and taxonomic classification.</title>
        <authorList>
            <person name="Goeker M."/>
        </authorList>
    </citation>
    <scope>NUCLEOTIDE SEQUENCE [LARGE SCALE GENOMIC DNA]</scope>
    <source>
        <strain evidence="5 6">DSM 11901</strain>
    </source>
</reference>
<dbReference type="GO" id="GO:0043709">
    <property type="term" value="P:cell adhesion involved in single-species biofilm formation"/>
    <property type="evidence" value="ECO:0007669"/>
    <property type="project" value="TreeGrafter"/>
</dbReference>
<dbReference type="SUPFAM" id="SSF55073">
    <property type="entry name" value="Nucleotide cyclase"/>
    <property type="match status" value="1"/>
</dbReference>
<dbReference type="GO" id="GO:1902201">
    <property type="term" value="P:negative regulation of bacterial-type flagellum-dependent cell motility"/>
    <property type="evidence" value="ECO:0007669"/>
    <property type="project" value="TreeGrafter"/>
</dbReference>
<sequence>MSIVMAVRDWMRRDHRQPVLRFDEAQEQRFIDSTHEARIRHFMVSGVVALVIFNLFLLSDWLMAPDTFWLAVRLRLLVFTPVALAVLYTPWRHIELVKAMPAHRLEGVVVASGVAAAVCLTVVLVSTDSPYAGMYRCGLLPILVYGTLVQRFRFRFALLFSACVVACHVASVGLAMGQPSPYPEIEAPAFLVLVVVAGYTLIMNLRMEKEERRRFQQKERQAVLRSELEASQAQMAALSRQDALTGVPNRRRFDEVAQAQWRQHERSGECLAVLLVDVDHFKAYNDHHGHPAGDQCLKLVAQALQTALREPDAALARWGGEEFIVLLPHADVALAEEVAARLCAAVRMLGLRHGGGGVDGVVTISVGAALACPATDRKQLPAVAGQADAALYQAKRDGRDRHCMGANSGGCG</sequence>
<dbReference type="CDD" id="cd01949">
    <property type="entry name" value="GGDEF"/>
    <property type="match status" value="1"/>
</dbReference>
<dbReference type="FunFam" id="3.30.70.270:FF:000001">
    <property type="entry name" value="Diguanylate cyclase domain protein"/>
    <property type="match status" value="1"/>
</dbReference>
<dbReference type="AlphaFoldDB" id="A0A4R6RNP7"/>
<evidence type="ECO:0000256" key="2">
    <source>
        <dbReference type="ARBA" id="ARBA00034247"/>
    </source>
</evidence>
<dbReference type="OrthoDB" id="9813903at2"/>
<evidence type="ECO:0000313" key="6">
    <source>
        <dbReference type="Proteomes" id="UP000294593"/>
    </source>
</evidence>
<dbReference type="NCBIfam" id="TIGR00254">
    <property type="entry name" value="GGDEF"/>
    <property type="match status" value="1"/>
</dbReference>
<feature type="domain" description="GGDEF" evidence="4">
    <location>
        <begin position="269"/>
        <end position="407"/>
    </location>
</feature>
<dbReference type="SMART" id="SM00267">
    <property type="entry name" value="GGDEF"/>
    <property type="match status" value="1"/>
</dbReference>
<evidence type="ECO:0000313" key="5">
    <source>
        <dbReference type="EMBL" id="TDP88212.1"/>
    </source>
</evidence>
<comment type="caution">
    <text evidence="5">The sequence shown here is derived from an EMBL/GenBank/DDBJ whole genome shotgun (WGS) entry which is preliminary data.</text>
</comment>
<proteinExistence type="predicted"/>
<accession>A0A4R6RNP7</accession>
<keyword evidence="3" id="KW-1133">Transmembrane helix</keyword>
<dbReference type="PROSITE" id="PS50887">
    <property type="entry name" value="GGDEF"/>
    <property type="match status" value="1"/>
</dbReference>
<feature type="transmembrane region" description="Helical" evidence="3">
    <location>
        <begin position="108"/>
        <end position="127"/>
    </location>
</feature>
<name>A0A4R6RNP7_9BURK</name>
<dbReference type="InterPro" id="IPR050469">
    <property type="entry name" value="Diguanylate_Cyclase"/>
</dbReference>
<dbReference type="PANTHER" id="PTHR45138:SF9">
    <property type="entry name" value="DIGUANYLATE CYCLASE DGCM-RELATED"/>
    <property type="match status" value="1"/>
</dbReference>
<feature type="transmembrane region" description="Helical" evidence="3">
    <location>
        <begin position="42"/>
        <end position="62"/>
    </location>
</feature>
<keyword evidence="3" id="KW-0472">Membrane</keyword>
<evidence type="ECO:0000259" key="4">
    <source>
        <dbReference type="PROSITE" id="PS50887"/>
    </source>
</evidence>
<evidence type="ECO:0000256" key="3">
    <source>
        <dbReference type="SAM" id="Phobius"/>
    </source>
</evidence>
<gene>
    <name evidence="5" type="ORF">EV672_101357</name>
</gene>
<dbReference type="Gene3D" id="3.30.70.270">
    <property type="match status" value="1"/>
</dbReference>
<keyword evidence="6" id="KW-1185">Reference proteome</keyword>
<dbReference type="InterPro" id="IPR029787">
    <property type="entry name" value="Nucleotide_cyclase"/>
</dbReference>
<dbReference type="PANTHER" id="PTHR45138">
    <property type="entry name" value="REGULATORY COMPONENTS OF SENSORY TRANSDUCTION SYSTEM"/>
    <property type="match status" value="1"/>
</dbReference>
<dbReference type="EC" id="2.7.7.65" evidence="1"/>
<dbReference type="GO" id="GO:0005886">
    <property type="term" value="C:plasma membrane"/>
    <property type="evidence" value="ECO:0007669"/>
    <property type="project" value="TreeGrafter"/>
</dbReference>
<organism evidence="5 6">
    <name type="scientific">Aquabacterium commune</name>
    <dbReference type="NCBI Taxonomy" id="70586"/>
    <lineage>
        <taxon>Bacteria</taxon>
        <taxon>Pseudomonadati</taxon>
        <taxon>Pseudomonadota</taxon>
        <taxon>Betaproteobacteria</taxon>
        <taxon>Burkholderiales</taxon>
        <taxon>Aquabacterium</taxon>
    </lineage>
</organism>
<feature type="transmembrane region" description="Helical" evidence="3">
    <location>
        <begin position="68"/>
        <end position="88"/>
    </location>
</feature>